<accession>A0A0D8BHK8</accession>
<reference evidence="2" key="1">
    <citation type="submission" date="2015-02" db="EMBL/GenBank/DDBJ databases">
        <title>Draft Genome of Frankia sp. CpI1-S.</title>
        <authorList>
            <person name="Oshone R.T."/>
            <person name="Ngom M."/>
            <person name="Ghodhbane-Gtari F."/>
            <person name="Gtari M."/>
            <person name="Morris K."/>
            <person name="Thomas K."/>
            <person name="Sen A."/>
            <person name="Tisa L.S."/>
        </authorList>
    </citation>
    <scope>NUCLEOTIDE SEQUENCE [LARGE SCALE GENOMIC DNA]</scope>
    <source>
        <strain evidence="2">CpI1-S</strain>
    </source>
</reference>
<reference evidence="1 2" key="2">
    <citation type="journal article" date="2016" name="Genome Announc.">
        <title>Permanent Draft Genome Sequences for Two Variants of Frankia sp. Strain CpI1, the First Frankia Strain Isolated from Root Nodules of Comptonia peregrina.</title>
        <authorList>
            <person name="Oshone R."/>
            <person name="Hurst S.G.IV."/>
            <person name="Abebe-Akele F."/>
            <person name="Simpson S."/>
            <person name="Morris K."/>
            <person name="Thomas W.K."/>
            <person name="Tisa L.S."/>
        </authorList>
    </citation>
    <scope>NUCLEOTIDE SEQUENCE [LARGE SCALE GENOMIC DNA]</scope>
    <source>
        <strain evidence="2">CpI1-S</strain>
    </source>
</reference>
<evidence type="ECO:0000313" key="1">
    <source>
        <dbReference type="EMBL" id="KJE23723.1"/>
    </source>
</evidence>
<dbReference type="EMBL" id="JYFN01000011">
    <property type="protein sequence ID" value="KJE23723.1"/>
    <property type="molecule type" value="Genomic_DNA"/>
</dbReference>
<proteinExistence type="predicted"/>
<protein>
    <submittedName>
        <fullName evidence="1">Uncharacterized protein</fullName>
    </submittedName>
</protein>
<dbReference type="RefSeq" id="WP_044884588.1">
    <property type="nucleotide sequence ID" value="NZ_JYFN01000011.1"/>
</dbReference>
<gene>
    <name evidence="1" type="ORF">FF36_01908</name>
</gene>
<dbReference type="Proteomes" id="UP000032545">
    <property type="component" value="Unassembled WGS sequence"/>
</dbReference>
<sequence>MTAKTIPLTDLLPDDVVQGFADRTFARAMTAEQLQVQTAYGSIYAEVLVDAIDTNDVELAAAAVRWLVAHVRAGRARWHELDQRAGGAQ</sequence>
<keyword evidence="2" id="KW-1185">Reference proteome</keyword>
<dbReference type="PATRIC" id="fig|1502723.3.peg.637"/>
<organism evidence="1 2">
    <name type="scientific">Frankia torreyi</name>
    <dbReference type="NCBI Taxonomy" id="1856"/>
    <lineage>
        <taxon>Bacteria</taxon>
        <taxon>Bacillati</taxon>
        <taxon>Actinomycetota</taxon>
        <taxon>Actinomycetes</taxon>
        <taxon>Frankiales</taxon>
        <taxon>Frankiaceae</taxon>
        <taxon>Frankia</taxon>
    </lineage>
</organism>
<comment type="caution">
    <text evidence="1">The sequence shown here is derived from an EMBL/GenBank/DDBJ whole genome shotgun (WGS) entry which is preliminary data.</text>
</comment>
<name>A0A0D8BHK8_9ACTN</name>
<dbReference type="AlphaFoldDB" id="A0A0D8BHK8"/>
<evidence type="ECO:0000313" key="2">
    <source>
        <dbReference type="Proteomes" id="UP000032545"/>
    </source>
</evidence>